<dbReference type="STRING" id="43928.SAMN05443636_1263"/>
<sequence>MPVKPLLTDMYTGRTEQPCCLCDSPETTARLDIPPRAVQLMKHADPIAWRDIVGEVSIHFCESDWKTVADLVVDLGMNPLSRCNVARASFDLREDFEALLNDTRGEPDQTELEARMLADAEETLLAVDDPMTEERDIVEAHIVIDSLAEFEVASW</sequence>
<name>A0A1M5N6K6_9EURY</name>
<keyword evidence="3" id="KW-1185">Reference proteome</keyword>
<protein>
    <recommendedName>
        <fullName evidence="1">DUF7960 domain-containing protein</fullName>
    </recommendedName>
</protein>
<accession>A0A1M5N6K6</accession>
<proteinExistence type="predicted"/>
<evidence type="ECO:0000313" key="3">
    <source>
        <dbReference type="Proteomes" id="UP000184357"/>
    </source>
</evidence>
<dbReference type="Pfam" id="PF25901">
    <property type="entry name" value="DUF7960"/>
    <property type="match status" value="1"/>
</dbReference>
<evidence type="ECO:0000313" key="2">
    <source>
        <dbReference type="EMBL" id="SHG84633.1"/>
    </source>
</evidence>
<gene>
    <name evidence="2" type="ORF">SAMN05443636_1263</name>
</gene>
<dbReference type="Proteomes" id="UP000184357">
    <property type="component" value="Unassembled WGS sequence"/>
</dbReference>
<dbReference type="InterPro" id="IPR058266">
    <property type="entry name" value="DUF7960"/>
</dbReference>
<organism evidence="2 3">
    <name type="scientific">Halobaculum gomorrense</name>
    <dbReference type="NCBI Taxonomy" id="43928"/>
    <lineage>
        <taxon>Archaea</taxon>
        <taxon>Methanobacteriati</taxon>
        <taxon>Methanobacteriota</taxon>
        <taxon>Stenosarchaea group</taxon>
        <taxon>Halobacteria</taxon>
        <taxon>Halobacteriales</taxon>
        <taxon>Haloferacaceae</taxon>
        <taxon>Halobaculum</taxon>
    </lineage>
</organism>
<feature type="domain" description="DUF7960" evidence="1">
    <location>
        <begin position="10"/>
        <end position="153"/>
    </location>
</feature>
<reference evidence="2 3" key="1">
    <citation type="submission" date="2016-11" db="EMBL/GenBank/DDBJ databases">
        <authorList>
            <person name="Jaros S."/>
            <person name="Januszkiewicz K."/>
            <person name="Wedrychowicz H."/>
        </authorList>
    </citation>
    <scope>NUCLEOTIDE SEQUENCE [LARGE SCALE GENOMIC DNA]</scope>
    <source>
        <strain evidence="2 3">DSM 9297</strain>
    </source>
</reference>
<evidence type="ECO:0000259" key="1">
    <source>
        <dbReference type="Pfam" id="PF25901"/>
    </source>
</evidence>
<dbReference type="EMBL" id="FQWV01000002">
    <property type="protein sequence ID" value="SHG84633.1"/>
    <property type="molecule type" value="Genomic_DNA"/>
</dbReference>
<dbReference type="AlphaFoldDB" id="A0A1M5N6K6"/>